<dbReference type="FunFam" id="3.40.50.80:FF:000010">
    <property type="entry name" value="Flavohemoprotein"/>
    <property type="match status" value="1"/>
</dbReference>
<evidence type="ECO:0000256" key="14">
    <source>
        <dbReference type="ARBA" id="ARBA00049433"/>
    </source>
</evidence>
<feature type="domain" description="Globin" evidence="16">
    <location>
        <begin position="1"/>
        <end position="138"/>
    </location>
</feature>
<keyword evidence="19" id="KW-1185">Reference proteome</keyword>
<dbReference type="FunFam" id="2.40.30.10:FF:000034">
    <property type="entry name" value="Flavohemoprotein"/>
    <property type="match status" value="1"/>
</dbReference>
<keyword evidence="10 15" id="KW-0560">Oxidoreductase</keyword>
<comment type="catalytic activity">
    <reaction evidence="14 15">
        <text>2 nitric oxide + NADPH + 2 O2 = 2 nitrate + NADP(+) + H(+)</text>
        <dbReference type="Rhea" id="RHEA:19465"/>
        <dbReference type="ChEBI" id="CHEBI:15378"/>
        <dbReference type="ChEBI" id="CHEBI:15379"/>
        <dbReference type="ChEBI" id="CHEBI:16480"/>
        <dbReference type="ChEBI" id="CHEBI:17632"/>
        <dbReference type="ChEBI" id="CHEBI:57783"/>
        <dbReference type="ChEBI" id="CHEBI:58349"/>
        <dbReference type="EC" id="1.14.12.17"/>
    </reaction>
</comment>
<feature type="binding site" evidence="15">
    <location>
        <begin position="205"/>
        <end position="208"/>
    </location>
    <ligand>
        <name>FAD</name>
        <dbReference type="ChEBI" id="CHEBI:57692"/>
    </ligand>
</feature>
<keyword evidence="11 15" id="KW-0408">Iron</keyword>
<keyword evidence="9 15" id="KW-0521">NADP</keyword>
<evidence type="ECO:0000256" key="5">
    <source>
        <dbReference type="ARBA" id="ARBA00022621"/>
    </source>
</evidence>
<dbReference type="Pfam" id="PF00175">
    <property type="entry name" value="NAD_binding_1"/>
    <property type="match status" value="1"/>
</dbReference>
<comment type="caution">
    <text evidence="18">The sequence shown here is derived from an EMBL/GenBank/DDBJ whole genome shotgun (WGS) entry which is preliminary data.</text>
</comment>
<feature type="binding site" evidence="15">
    <location>
        <begin position="278"/>
        <end position="283"/>
    </location>
    <ligand>
        <name>NADP(+)</name>
        <dbReference type="ChEBI" id="CHEBI:58349"/>
    </ligand>
</feature>
<dbReference type="RefSeq" id="WP_146409596.1">
    <property type="nucleotide sequence ID" value="NZ_SJPU01000004.1"/>
</dbReference>
<keyword evidence="6 15" id="KW-0285">Flavoprotein</keyword>
<comment type="similarity">
    <text evidence="1 15">In the C-terminal section; belongs to the flavoprotein pyridine nucleotide cytochrome reductase family.</text>
</comment>
<evidence type="ECO:0000256" key="12">
    <source>
        <dbReference type="ARBA" id="ARBA00023027"/>
    </source>
</evidence>
<dbReference type="GO" id="GO:0005344">
    <property type="term" value="F:oxygen carrier activity"/>
    <property type="evidence" value="ECO:0007669"/>
    <property type="project" value="UniProtKB-UniRule"/>
</dbReference>
<dbReference type="GO" id="GO:0020037">
    <property type="term" value="F:heme binding"/>
    <property type="evidence" value="ECO:0007669"/>
    <property type="project" value="InterPro"/>
</dbReference>
<feature type="site" description="Influences the redox potential of the prosthetic heme and FAD groups" evidence="15">
    <location>
        <position position="84"/>
    </location>
</feature>
<dbReference type="PROSITE" id="PS51384">
    <property type="entry name" value="FAD_FR"/>
    <property type="match status" value="1"/>
</dbReference>
<reference evidence="18 19" key="1">
    <citation type="journal article" date="2020" name="Antonie Van Leeuwenhoek">
        <title>Rhodopirellula heiligendammensis sp. nov., Rhodopirellula pilleata sp. nov., and Rhodopirellula solitaria sp. nov. isolated from natural or artificial marine surfaces in Northern Germany and California, USA, and emended description of the genus Rhodopirellula.</title>
        <authorList>
            <person name="Kallscheuer N."/>
            <person name="Wiegand S."/>
            <person name="Jogler M."/>
            <person name="Boedeker C."/>
            <person name="Peeters S.H."/>
            <person name="Rast P."/>
            <person name="Heuer A."/>
            <person name="Jetten M.S.M."/>
            <person name="Rohde M."/>
            <person name="Jogler C."/>
        </authorList>
    </citation>
    <scope>NUCLEOTIDE SEQUENCE [LARGE SCALE GENOMIC DNA]</scope>
    <source>
        <strain evidence="18 19">Poly21</strain>
    </source>
</reference>
<dbReference type="InterPro" id="IPR001433">
    <property type="entry name" value="OxRdtase_FAD/NAD-bd"/>
</dbReference>
<evidence type="ECO:0000256" key="13">
    <source>
        <dbReference type="ARBA" id="ARBA00048649"/>
    </source>
</evidence>
<proteinExistence type="inferred from homology"/>
<comment type="cofactor">
    <cofactor evidence="15">
        <name>FAD</name>
        <dbReference type="ChEBI" id="CHEBI:57692"/>
    </cofactor>
    <text evidence="15">Binds 1 FAD per subunit.</text>
</comment>
<keyword evidence="8 15" id="KW-0274">FAD</keyword>
<feature type="domain" description="FAD-binding FR-type" evidence="17">
    <location>
        <begin position="152"/>
        <end position="263"/>
    </location>
</feature>
<feature type="binding site" description="proximal binding residue" evidence="15">
    <location>
        <position position="85"/>
    </location>
    <ligand>
        <name>heme b</name>
        <dbReference type="ChEBI" id="CHEBI:60344"/>
    </ligand>
    <ligandPart>
        <name>Fe</name>
        <dbReference type="ChEBI" id="CHEBI:18248"/>
    </ligandPart>
</feature>
<dbReference type="PROSITE" id="PS01033">
    <property type="entry name" value="GLOBIN"/>
    <property type="match status" value="1"/>
</dbReference>
<dbReference type="Proteomes" id="UP000319908">
    <property type="component" value="Unassembled WGS sequence"/>
</dbReference>
<keyword evidence="5 15" id="KW-0561">Oxygen transport</keyword>
<dbReference type="Pfam" id="PF00042">
    <property type="entry name" value="Globin"/>
    <property type="match status" value="1"/>
</dbReference>
<dbReference type="GO" id="GO:0071500">
    <property type="term" value="P:cellular response to nitrosative stress"/>
    <property type="evidence" value="ECO:0007669"/>
    <property type="project" value="TreeGrafter"/>
</dbReference>
<keyword evidence="3 15" id="KW-0813">Transport</keyword>
<keyword evidence="7 15" id="KW-0479">Metal-binding</keyword>
<dbReference type="SUPFAM" id="SSF52343">
    <property type="entry name" value="Ferredoxin reductase-like, C-terminal NADP-linked domain"/>
    <property type="match status" value="1"/>
</dbReference>
<comment type="cofactor">
    <cofactor evidence="15">
        <name>heme b</name>
        <dbReference type="ChEBI" id="CHEBI:60344"/>
    </cofactor>
    <text evidence="15">Binds 1 heme b (iron(II)-protoporphyrin IX) group per subunit.</text>
</comment>
<keyword evidence="12 15" id="KW-0520">NAD</keyword>
<accession>A0A5C6BD54</accession>
<evidence type="ECO:0000256" key="6">
    <source>
        <dbReference type="ARBA" id="ARBA00022630"/>
    </source>
</evidence>
<evidence type="ECO:0000256" key="8">
    <source>
        <dbReference type="ARBA" id="ARBA00022827"/>
    </source>
</evidence>
<dbReference type="GO" id="GO:0019825">
    <property type="term" value="F:oxygen binding"/>
    <property type="evidence" value="ECO:0007669"/>
    <property type="project" value="InterPro"/>
</dbReference>
<dbReference type="GO" id="GO:0046210">
    <property type="term" value="P:nitric oxide catabolic process"/>
    <property type="evidence" value="ECO:0007669"/>
    <property type="project" value="TreeGrafter"/>
</dbReference>
<dbReference type="AlphaFoldDB" id="A0A5C6BD54"/>
<feature type="site" description="Involved in heme-bound ligand stabilization and O-O bond activation" evidence="15">
    <location>
        <position position="29"/>
    </location>
</feature>
<evidence type="ECO:0000313" key="18">
    <source>
        <dbReference type="EMBL" id="TWU10155.1"/>
    </source>
</evidence>
<evidence type="ECO:0000313" key="19">
    <source>
        <dbReference type="Proteomes" id="UP000319908"/>
    </source>
</evidence>
<feature type="active site" description="Charge relay system" evidence="15">
    <location>
        <position position="95"/>
    </location>
</feature>
<protein>
    <recommendedName>
        <fullName evidence="15">Flavohemoprotein</fullName>
    </recommendedName>
    <alternativeName>
        <fullName evidence="15">Flavohemoglobin</fullName>
    </alternativeName>
    <alternativeName>
        <fullName evidence="15">Hemoglobin-like protein</fullName>
    </alternativeName>
    <alternativeName>
        <fullName evidence="15">Nitric oxide dioxygenase</fullName>
        <shortName evidence="15">NO oxygenase</shortName>
        <shortName evidence="15">NOD</shortName>
        <ecNumber evidence="15">1.14.12.17</ecNumber>
    </alternativeName>
</protein>
<feature type="active site" description="Charge relay system" evidence="15">
    <location>
        <position position="137"/>
    </location>
</feature>
<dbReference type="InterPro" id="IPR039261">
    <property type="entry name" value="FNR_nucleotide-bd"/>
</dbReference>
<dbReference type="Gene3D" id="1.10.490.10">
    <property type="entry name" value="Globins"/>
    <property type="match status" value="1"/>
</dbReference>
<keyword evidence="4 15" id="KW-0349">Heme</keyword>
<dbReference type="InterPro" id="IPR023950">
    <property type="entry name" value="Hmp"/>
</dbReference>
<evidence type="ECO:0000256" key="11">
    <source>
        <dbReference type="ARBA" id="ARBA00023004"/>
    </source>
</evidence>
<dbReference type="EC" id="1.14.12.17" evidence="15"/>
<evidence type="ECO:0000256" key="2">
    <source>
        <dbReference type="ARBA" id="ARBA00008414"/>
    </source>
</evidence>
<evidence type="ECO:0000256" key="1">
    <source>
        <dbReference type="ARBA" id="ARBA00006401"/>
    </source>
</evidence>
<evidence type="ECO:0000256" key="4">
    <source>
        <dbReference type="ARBA" id="ARBA00022617"/>
    </source>
</evidence>
<feature type="site" description="Influences the redox potential of the prosthetic heme and FAD groups" evidence="15">
    <location>
        <position position="398"/>
    </location>
</feature>
<dbReference type="InterPro" id="IPR017938">
    <property type="entry name" value="Riboflavin_synthase-like_b-brl"/>
</dbReference>
<evidence type="ECO:0000259" key="16">
    <source>
        <dbReference type="PROSITE" id="PS01033"/>
    </source>
</evidence>
<organism evidence="18 19">
    <name type="scientific">Allorhodopirellula heiligendammensis</name>
    <dbReference type="NCBI Taxonomy" id="2714739"/>
    <lineage>
        <taxon>Bacteria</taxon>
        <taxon>Pseudomonadati</taxon>
        <taxon>Planctomycetota</taxon>
        <taxon>Planctomycetia</taxon>
        <taxon>Pirellulales</taxon>
        <taxon>Pirellulaceae</taxon>
        <taxon>Allorhodopirellula</taxon>
    </lineage>
</organism>
<evidence type="ECO:0000256" key="9">
    <source>
        <dbReference type="ARBA" id="ARBA00022857"/>
    </source>
</evidence>
<dbReference type="PRINTS" id="PR00406">
    <property type="entry name" value="CYTB5RDTASE"/>
</dbReference>
<dbReference type="EMBL" id="SJPU01000004">
    <property type="protein sequence ID" value="TWU10155.1"/>
    <property type="molecule type" value="Genomic_DNA"/>
</dbReference>
<dbReference type="CDD" id="cd06184">
    <property type="entry name" value="flavohem_like_fad_nad_binding"/>
    <property type="match status" value="1"/>
</dbReference>
<dbReference type="SUPFAM" id="SSF46458">
    <property type="entry name" value="Globin-like"/>
    <property type="match status" value="1"/>
</dbReference>
<comment type="domain">
    <text evidence="15">Consists of two distinct domains; an N-terminal heme-containing oxygen-binding domain and a C-terminal reductase domain with binding sites for FAD and NAD(P)H.</text>
</comment>
<dbReference type="NCBIfam" id="NF009805">
    <property type="entry name" value="PRK13289.1"/>
    <property type="match status" value="1"/>
</dbReference>
<dbReference type="InterPro" id="IPR017927">
    <property type="entry name" value="FAD-bd_FR_type"/>
</dbReference>
<gene>
    <name evidence="15 18" type="primary">hmp</name>
    <name evidence="18" type="ORF">Poly21_51240</name>
</gene>
<dbReference type="InterPro" id="IPR009050">
    <property type="entry name" value="Globin-like_sf"/>
</dbReference>
<dbReference type="SUPFAM" id="SSF63380">
    <property type="entry name" value="Riboflavin synthase domain-like"/>
    <property type="match status" value="1"/>
</dbReference>
<evidence type="ECO:0000259" key="17">
    <source>
        <dbReference type="PROSITE" id="PS51384"/>
    </source>
</evidence>
<dbReference type="Gene3D" id="3.40.50.80">
    <property type="entry name" value="Nucleotide-binding domain of ferredoxin-NADP reductase (FNR) module"/>
    <property type="match status" value="1"/>
</dbReference>
<dbReference type="Gene3D" id="2.40.30.10">
    <property type="entry name" value="Translation factors"/>
    <property type="match status" value="1"/>
</dbReference>
<dbReference type="GO" id="GO:0008941">
    <property type="term" value="F:nitric oxide dioxygenase NAD(P)H activity"/>
    <property type="evidence" value="ECO:0007669"/>
    <property type="project" value="UniProtKB-UniRule"/>
</dbReference>
<name>A0A5C6BD54_9BACT</name>
<dbReference type="InterPro" id="IPR012292">
    <property type="entry name" value="Globin/Proto"/>
</dbReference>
<evidence type="ECO:0000256" key="15">
    <source>
        <dbReference type="HAMAP-Rule" id="MF_01252"/>
    </source>
</evidence>
<dbReference type="HAMAP" id="MF_01252">
    <property type="entry name" value="Hmp"/>
    <property type="match status" value="1"/>
</dbReference>
<sequence>MLSEKTIQIVKEITPVVAANAEAITTRFYLRMFEGDPDVQSFFNQAHQHSGGQQKALAGAICAYFTHIDNPAVLMPAVELIAQKHCSLGIKPEHYPIVGKHLLAAIKDVMGDAATDEIIAAVAEAYGFLADIFIGREGSIYEEQESAPGGWNGYRTFVVDRKIPESDVVTSFYLRPEDQGPLPPFRPGQYITVHIDHPVTPTSPRNYSLSDRPGVDHFRISVKRETRLHPEAPDGLISSHLHDEVEEGHRLKVGPPCGEFTVDLEKSNGRPIVLLAGGIGVTPLLSMAKSIVHAHPDSPVYFLQAARNSTVHAFADEIKSLQSLSSNMHTKVLYDAPLDGDLENGRCDGTGFVTTDLLRQWTPYAEAEFYFCGPKPFMQNIHACLRELGVDEHRVRYEFFGPKEELSCPV</sequence>
<dbReference type="OrthoDB" id="9801223at2"/>
<dbReference type="InterPro" id="IPR000971">
    <property type="entry name" value="Globin"/>
</dbReference>
<comment type="catalytic activity">
    <reaction evidence="13 15">
        <text>2 nitric oxide + NADH + 2 O2 = 2 nitrate + NAD(+) + H(+)</text>
        <dbReference type="Rhea" id="RHEA:19469"/>
        <dbReference type="ChEBI" id="CHEBI:15378"/>
        <dbReference type="ChEBI" id="CHEBI:15379"/>
        <dbReference type="ChEBI" id="CHEBI:16480"/>
        <dbReference type="ChEBI" id="CHEBI:17632"/>
        <dbReference type="ChEBI" id="CHEBI:57540"/>
        <dbReference type="ChEBI" id="CHEBI:57945"/>
        <dbReference type="EC" id="1.14.12.17"/>
    </reaction>
</comment>
<dbReference type="FunFam" id="1.10.490.10:FF:000003">
    <property type="entry name" value="Flavohemoprotein"/>
    <property type="match status" value="1"/>
</dbReference>
<feature type="binding site" evidence="15">
    <location>
        <begin position="399"/>
        <end position="402"/>
    </location>
    <ligand>
        <name>FAD</name>
        <dbReference type="ChEBI" id="CHEBI:57692"/>
    </ligand>
</feature>
<dbReference type="PANTHER" id="PTHR43396:SF3">
    <property type="entry name" value="FLAVOHEMOPROTEIN"/>
    <property type="match status" value="1"/>
</dbReference>
<dbReference type="GO" id="GO:0046872">
    <property type="term" value="F:metal ion binding"/>
    <property type="evidence" value="ECO:0007669"/>
    <property type="project" value="UniProtKB-KW"/>
</dbReference>
<feature type="binding site" evidence="15">
    <location>
        <position position="190"/>
    </location>
    <ligand>
        <name>FAD</name>
        <dbReference type="ChEBI" id="CHEBI:57692"/>
    </ligand>
</feature>
<evidence type="ECO:0000256" key="3">
    <source>
        <dbReference type="ARBA" id="ARBA00022448"/>
    </source>
</evidence>
<evidence type="ECO:0000256" key="10">
    <source>
        <dbReference type="ARBA" id="ARBA00023002"/>
    </source>
</evidence>
<evidence type="ECO:0000256" key="7">
    <source>
        <dbReference type="ARBA" id="ARBA00022723"/>
    </source>
</evidence>
<dbReference type="PANTHER" id="PTHR43396">
    <property type="entry name" value="FLAVOHEMOPROTEIN"/>
    <property type="match status" value="1"/>
</dbReference>
<comment type="similarity">
    <text evidence="2 15">Belongs to the globin family. Two-domain flavohemoproteins subfamily.</text>
</comment>
<dbReference type="GO" id="GO:0071949">
    <property type="term" value="F:FAD binding"/>
    <property type="evidence" value="ECO:0007669"/>
    <property type="project" value="InterPro"/>
</dbReference>
<feature type="region of interest" description="Reductase" evidence="15">
    <location>
        <begin position="149"/>
        <end position="410"/>
    </location>
</feature>